<dbReference type="EMBL" id="PVZG01000031">
    <property type="protein sequence ID" value="PRY19546.1"/>
    <property type="molecule type" value="Genomic_DNA"/>
</dbReference>
<dbReference type="Gene3D" id="3.40.50.1580">
    <property type="entry name" value="Nucleoside phosphorylase domain"/>
    <property type="match status" value="1"/>
</dbReference>
<dbReference type="GO" id="GO:0008782">
    <property type="term" value="F:adenosylhomocysteine nucleosidase activity"/>
    <property type="evidence" value="ECO:0007669"/>
    <property type="project" value="TreeGrafter"/>
</dbReference>
<dbReference type="OrthoDB" id="44283at2"/>
<reference evidence="2 3" key="1">
    <citation type="submission" date="2018-03" db="EMBL/GenBank/DDBJ databases">
        <title>Genomic Encyclopedia of Archaeal and Bacterial Type Strains, Phase II (KMG-II): from individual species to whole genera.</title>
        <authorList>
            <person name="Goeker M."/>
        </authorList>
    </citation>
    <scope>NUCLEOTIDE SEQUENCE [LARGE SCALE GENOMIC DNA]</scope>
    <source>
        <strain evidence="2 3">DSM 45348</strain>
    </source>
</reference>
<dbReference type="PANTHER" id="PTHR46832:SF1">
    <property type="entry name" value="5'-METHYLTHIOADENOSINE_S-ADENOSYLHOMOCYSTEINE NUCLEOSIDASE"/>
    <property type="match status" value="1"/>
</dbReference>
<feature type="domain" description="Nucleoside phosphorylase" evidence="1">
    <location>
        <begin position="12"/>
        <end position="249"/>
    </location>
</feature>
<accession>A0A2T0REC7</accession>
<dbReference type="GO" id="GO:0005829">
    <property type="term" value="C:cytosol"/>
    <property type="evidence" value="ECO:0007669"/>
    <property type="project" value="TreeGrafter"/>
</dbReference>
<gene>
    <name evidence="2" type="ORF">CLV70_1314</name>
</gene>
<dbReference type="PANTHER" id="PTHR46832">
    <property type="entry name" value="5'-METHYLTHIOADENOSINE/S-ADENOSYLHOMOCYSTEINE NUCLEOSIDASE"/>
    <property type="match status" value="1"/>
</dbReference>
<keyword evidence="3" id="KW-1185">Reference proteome</keyword>
<name>A0A2T0REC7_9ACTN</name>
<dbReference type="CDD" id="cd09008">
    <property type="entry name" value="MTAN"/>
    <property type="match status" value="1"/>
</dbReference>
<dbReference type="GO" id="GO:0009116">
    <property type="term" value="P:nucleoside metabolic process"/>
    <property type="evidence" value="ECO:0007669"/>
    <property type="project" value="InterPro"/>
</dbReference>
<dbReference type="InterPro" id="IPR000845">
    <property type="entry name" value="Nucleoside_phosphorylase_d"/>
</dbReference>
<dbReference type="GO" id="GO:0008930">
    <property type="term" value="F:methylthioadenosine nucleosidase activity"/>
    <property type="evidence" value="ECO:0007669"/>
    <property type="project" value="TreeGrafter"/>
</dbReference>
<protein>
    <submittedName>
        <fullName evidence="2">Nucleoside phosphorylase</fullName>
    </submittedName>
</protein>
<evidence type="ECO:0000259" key="1">
    <source>
        <dbReference type="Pfam" id="PF01048"/>
    </source>
</evidence>
<evidence type="ECO:0000313" key="3">
    <source>
        <dbReference type="Proteomes" id="UP000239209"/>
    </source>
</evidence>
<sequence>MTRSRHGDRSGRVVILTALEVEYAAVRTHLRGLRPVVHPSGTIFEVGTAAGSSQQVVLAVTGEGNQNSAVLTERAAALFDPAYLLLVGVAGALHDDLDLGDVIVATRVYAYHGGDESGDGFAARPRAWEAPYHLEQWARQVSRTRRWRGQSPSAAGRPAVRFRPAAAGEVVVAAADAPTKALIRRHYGDAAIVEMEGAGVARASYLNNALPALVIRGVSDRADPGKLALDRAGSQAAAAANAAAFAIDLVRKVPDVSPYSGRWQLDR</sequence>
<proteinExistence type="predicted"/>
<comment type="caution">
    <text evidence="2">The sequence shown here is derived from an EMBL/GenBank/DDBJ whole genome shotgun (WGS) entry which is preliminary data.</text>
</comment>
<dbReference type="GO" id="GO:0019284">
    <property type="term" value="P:L-methionine salvage from S-adenosylmethionine"/>
    <property type="evidence" value="ECO:0007669"/>
    <property type="project" value="TreeGrafter"/>
</dbReference>
<dbReference type="InterPro" id="IPR035994">
    <property type="entry name" value="Nucleoside_phosphorylase_sf"/>
</dbReference>
<evidence type="ECO:0000313" key="2">
    <source>
        <dbReference type="EMBL" id="PRY19546.1"/>
    </source>
</evidence>
<dbReference type="SUPFAM" id="SSF53167">
    <property type="entry name" value="Purine and uridine phosphorylases"/>
    <property type="match status" value="1"/>
</dbReference>
<dbReference type="AlphaFoldDB" id="A0A2T0REC7"/>
<dbReference type="Proteomes" id="UP000239209">
    <property type="component" value="Unassembled WGS sequence"/>
</dbReference>
<dbReference type="Pfam" id="PF01048">
    <property type="entry name" value="PNP_UDP_1"/>
    <property type="match status" value="1"/>
</dbReference>
<dbReference type="RefSeq" id="WP_106131001.1">
    <property type="nucleotide sequence ID" value="NZ_PVZG01000031.1"/>
</dbReference>
<organism evidence="2 3">
    <name type="scientific">Pseudosporangium ferrugineum</name>
    <dbReference type="NCBI Taxonomy" id="439699"/>
    <lineage>
        <taxon>Bacteria</taxon>
        <taxon>Bacillati</taxon>
        <taxon>Actinomycetota</taxon>
        <taxon>Actinomycetes</taxon>
        <taxon>Micromonosporales</taxon>
        <taxon>Micromonosporaceae</taxon>
        <taxon>Pseudosporangium</taxon>
    </lineage>
</organism>